<dbReference type="CDD" id="cd10145">
    <property type="entry name" value="TFIIA_gamma_N"/>
    <property type="match status" value="1"/>
</dbReference>
<keyword evidence="4" id="KW-0805">Transcription regulation</keyword>
<dbReference type="Gene3D" id="1.10.287.190">
    <property type="entry name" value="Transcription factor IIA gamma subunit, alpha-helical domain"/>
    <property type="match status" value="1"/>
</dbReference>
<accession>I4Y5N9</accession>
<evidence type="ECO:0000256" key="1">
    <source>
        <dbReference type="ARBA" id="ARBA00004123"/>
    </source>
</evidence>
<comment type="function">
    <text evidence="7">TFIIA is a component of the transcription machinery of RNA polymerase II and plays an important role in transcriptional activation. TFIIA in a complex with TBP mediates transcriptional activity.</text>
</comment>
<dbReference type="HOGENOM" id="CLU_112964_3_1_1"/>
<name>I4Y5N9_WALMC</name>
<feature type="domain" description="Transcription initiation factor IIA gamma subunit N-terminal" evidence="10">
    <location>
        <begin position="7"/>
        <end position="57"/>
    </location>
</feature>
<dbReference type="GO" id="GO:0006367">
    <property type="term" value="P:transcription initiation at RNA polymerase II promoter"/>
    <property type="evidence" value="ECO:0007669"/>
    <property type="project" value="InterPro"/>
</dbReference>
<dbReference type="PIRSF" id="PIRSF009415">
    <property type="entry name" value="Hum_TFIIA_gamma"/>
    <property type="match status" value="1"/>
</dbReference>
<dbReference type="Proteomes" id="UP000005242">
    <property type="component" value="Unassembled WGS sequence"/>
</dbReference>
<dbReference type="InterPro" id="IPR015871">
    <property type="entry name" value="TFIIA_gsu_C"/>
</dbReference>
<dbReference type="SUPFAM" id="SSF50784">
    <property type="entry name" value="Transcription factor IIA (TFIIA), beta-barrel domain"/>
    <property type="match status" value="1"/>
</dbReference>
<evidence type="ECO:0000256" key="5">
    <source>
        <dbReference type="ARBA" id="ARBA00023163"/>
    </source>
</evidence>
<keyword evidence="12" id="KW-0648">Protein biosynthesis</keyword>
<dbReference type="OMA" id="MTTFDKC"/>
<dbReference type="InterPro" id="IPR009088">
    <property type="entry name" value="TFIIA_b-brl"/>
</dbReference>
<evidence type="ECO:0000259" key="10">
    <source>
        <dbReference type="Pfam" id="PF02268"/>
    </source>
</evidence>
<dbReference type="Pfam" id="PF02268">
    <property type="entry name" value="TFIIA_gamma_N"/>
    <property type="match status" value="1"/>
</dbReference>
<dbReference type="PANTHER" id="PTHR10966">
    <property type="entry name" value="TRANSCRIPTION INITIATION FACTOR IIA SUBUNIT 2"/>
    <property type="match status" value="1"/>
</dbReference>
<comment type="subcellular location">
    <subcellularLocation>
        <location evidence="1">Nucleus</location>
    </subcellularLocation>
</comment>
<keyword evidence="12" id="KW-0396">Initiation factor</keyword>
<dbReference type="GeneID" id="18475834"/>
<dbReference type="STRING" id="671144.I4Y5N9"/>
<dbReference type="OrthoDB" id="586585at2759"/>
<comment type="similarity">
    <text evidence="2">Belongs to the TFIIA subunit 2 family.</text>
</comment>
<evidence type="ECO:0000259" key="11">
    <source>
        <dbReference type="Pfam" id="PF02751"/>
    </source>
</evidence>
<evidence type="ECO:0000256" key="7">
    <source>
        <dbReference type="ARBA" id="ARBA00024733"/>
    </source>
</evidence>
<dbReference type="CDD" id="cd10014">
    <property type="entry name" value="TFIIA_gamma_C"/>
    <property type="match status" value="1"/>
</dbReference>
<feature type="non-terminal residue" evidence="12">
    <location>
        <position position="113"/>
    </location>
</feature>
<dbReference type="AlphaFoldDB" id="I4Y5N9"/>
<evidence type="ECO:0000256" key="3">
    <source>
        <dbReference type="ARBA" id="ARBA00019928"/>
    </source>
</evidence>
<dbReference type="Gene3D" id="2.30.18.10">
    <property type="entry name" value="Transcription factor IIA (TFIIA), beta-barrel domain"/>
    <property type="match status" value="1"/>
</dbReference>
<dbReference type="InterPro" id="IPR009083">
    <property type="entry name" value="TFIIA_a-hlx"/>
</dbReference>
<evidence type="ECO:0000256" key="2">
    <source>
        <dbReference type="ARBA" id="ARBA00007675"/>
    </source>
</evidence>
<keyword evidence="5" id="KW-0804">Transcription</keyword>
<proteinExistence type="inferred from homology"/>
<dbReference type="InterPro" id="IPR015872">
    <property type="entry name" value="TFIIA_gsu_N"/>
</dbReference>
<dbReference type="RefSeq" id="XP_006960645.1">
    <property type="nucleotide sequence ID" value="XM_006960583.1"/>
</dbReference>
<dbReference type="eggNOG" id="KOG3463">
    <property type="taxonomic scope" value="Eukaryota"/>
</dbReference>
<dbReference type="EMBL" id="JH668253">
    <property type="protein sequence ID" value="EIM19281.1"/>
    <property type="molecule type" value="Genomic_DNA"/>
</dbReference>
<keyword evidence="13" id="KW-1185">Reference proteome</keyword>
<evidence type="ECO:0000256" key="9">
    <source>
        <dbReference type="ARBA" id="ARBA00032215"/>
    </source>
</evidence>
<dbReference type="InParanoid" id="I4Y5N9"/>
<keyword evidence="6" id="KW-0539">Nucleus</keyword>
<dbReference type="KEGG" id="wse:WALSEDRAFT_8071"/>
<dbReference type="Pfam" id="PF02751">
    <property type="entry name" value="TFIIA_gamma_C"/>
    <property type="match status" value="1"/>
</dbReference>
<dbReference type="InterPro" id="IPR003194">
    <property type="entry name" value="TFIIA_gsu"/>
</dbReference>
<dbReference type="GO" id="GO:0005672">
    <property type="term" value="C:transcription factor TFIIA complex"/>
    <property type="evidence" value="ECO:0007669"/>
    <property type="project" value="InterPro"/>
</dbReference>
<sequence length="113" mass="13065">MNNNQNYFELYRRSRLVLYVGIALTDSLDELITSGHINPELAMKVLTQFDKSMMNALSNQVKNKTQMRGHLHTYRLCDEVWTFIVKNPTFKVDQGDLVNANKIKIVACRNNDS</sequence>
<dbReference type="FunFam" id="1.10.287.190:FF:000001">
    <property type="entry name" value="Transcription initiation factor IIA subunit 2"/>
    <property type="match status" value="1"/>
</dbReference>
<dbReference type="FunCoup" id="I4Y5N9">
    <property type="interactions" value="183"/>
</dbReference>
<reference evidence="12 13" key="1">
    <citation type="journal article" date="2012" name="Fungal Genet. Biol.">
        <title>The genome of the xerotolerant mold Wallemia sebi reveals adaptations to osmotic stress and suggests cryptic sexual reproduction.</title>
        <authorList>
            <person name="Padamsee M."/>
            <person name="Kumar T.K.A."/>
            <person name="Riley R."/>
            <person name="Binder M."/>
            <person name="Boyd A."/>
            <person name="Calvo A.M."/>
            <person name="Furukawa K."/>
            <person name="Hesse C."/>
            <person name="Hohmann S."/>
            <person name="James T.Y."/>
            <person name="LaButti K."/>
            <person name="Lapidus A."/>
            <person name="Lindquist E."/>
            <person name="Lucas S."/>
            <person name="Miller K."/>
            <person name="Shantappa S."/>
            <person name="Grigoriev I.V."/>
            <person name="Hibbett D.S."/>
            <person name="McLaughlin D.J."/>
            <person name="Spatafora J.W."/>
            <person name="Aime M.C."/>
        </authorList>
    </citation>
    <scope>NUCLEOTIDE SEQUENCE [LARGE SCALE GENOMIC DNA]</scope>
    <source>
        <strain evidence="13">ATCC MYA-4683 / CBS 633.66</strain>
    </source>
</reference>
<evidence type="ECO:0000256" key="8">
    <source>
        <dbReference type="ARBA" id="ARBA00029848"/>
    </source>
</evidence>
<dbReference type="SUPFAM" id="SSF47396">
    <property type="entry name" value="Transcription factor IIA (TFIIA), alpha-helical domain"/>
    <property type="match status" value="1"/>
</dbReference>
<dbReference type="GO" id="GO:0003743">
    <property type="term" value="F:translation initiation factor activity"/>
    <property type="evidence" value="ECO:0007669"/>
    <property type="project" value="UniProtKB-KW"/>
</dbReference>
<gene>
    <name evidence="12" type="ORF">WALSEDRAFT_8071</name>
</gene>
<evidence type="ECO:0000256" key="6">
    <source>
        <dbReference type="ARBA" id="ARBA00023242"/>
    </source>
</evidence>
<evidence type="ECO:0000256" key="4">
    <source>
        <dbReference type="ARBA" id="ARBA00023015"/>
    </source>
</evidence>
<organism evidence="12 13">
    <name type="scientific">Wallemia mellicola (strain ATCC MYA-4683 / CBS 633.66)</name>
    <name type="common">Wallemia sebi (CBS 633.66)</name>
    <dbReference type="NCBI Taxonomy" id="671144"/>
    <lineage>
        <taxon>Eukaryota</taxon>
        <taxon>Fungi</taxon>
        <taxon>Dikarya</taxon>
        <taxon>Basidiomycota</taxon>
        <taxon>Wallemiomycotina</taxon>
        <taxon>Wallemiomycetes</taxon>
        <taxon>Wallemiales</taxon>
        <taxon>Wallemiaceae</taxon>
        <taxon>Wallemia</taxon>
    </lineage>
</organism>
<evidence type="ECO:0000313" key="13">
    <source>
        <dbReference type="Proteomes" id="UP000005242"/>
    </source>
</evidence>
<feature type="domain" description="Transcription initiation factor IIA gamma subunit C-terminal" evidence="11">
    <location>
        <begin position="68"/>
        <end position="109"/>
    </location>
</feature>
<evidence type="ECO:0000313" key="12">
    <source>
        <dbReference type="EMBL" id="EIM19281.1"/>
    </source>
</evidence>
<protein>
    <recommendedName>
        <fullName evidence="3">Transcription initiation factor IIA subunit 2</fullName>
    </recommendedName>
    <alternativeName>
        <fullName evidence="9">General transcription factor IIA subunit 2</fullName>
    </alternativeName>
    <alternativeName>
        <fullName evidence="8">Transcription initiation factor IIA small chain</fullName>
    </alternativeName>
</protein>